<feature type="domain" description="C-type lectin" evidence="3">
    <location>
        <begin position="129"/>
        <end position="250"/>
    </location>
</feature>
<dbReference type="EMBL" id="JAHRIP010067459">
    <property type="protein sequence ID" value="MEQ2307589.1"/>
    <property type="molecule type" value="Genomic_DNA"/>
</dbReference>
<dbReference type="Proteomes" id="UP001469553">
    <property type="component" value="Unassembled WGS sequence"/>
</dbReference>
<keyword evidence="1" id="KW-1015">Disulfide bond</keyword>
<name>A0ABV0ZMX9_9TELE</name>
<feature type="signal peptide" evidence="2">
    <location>
        <begin position="1"/>
        <end position="16"/>
    </location>
</feature>
<protein>
    <recommendedName>
        <fullName evidence="3">C-type lectin domain-containing protein</fullName>
    </recommendedName>
</protein>
<evidence type="ECO:0000259" key="3">
    <source>
        <dbReference type="PROSITE" id="PS50041"/>
    </source>
</evidence>
<keyword evidence="5" id="KW-1185">Reference proteome</keyword>
<comment type="caution">
    <text evidence="4">The sequence shown here is derived from an EMBL/GenBank/DDBJ whole genome shotgun (WGS) entry which is preliminary data.</text>
</comment>
<dbReference type="PROSITE" id="PS50041">
    <property type="entry name" value="C_TYPE_LECTIN_2"/>
    <property type="match status" value="2"/>
</dbReference>
<dbReference type="InterPro" id="IPR016187">
    <property type="entry name" value="CTDL_fold"/>
</dbReference>
<dbReference type="PROSITE" id="PS00615">
    <property type="entry name" value="C_TYPE_LECTIN_1"/>
    <property type="match status" value="1"/>
</dbReference>
<dbReference type="Gene3D" id="3.10.100.10">
    <property type="entry name" value="Mannose-Binding Protein A, subunit A"/>
    <property type="match status" value="2"/>
</dbReference>
<dbReference type="PANTHER" id="PTHR45784">
    <property type="entry name" value="C-TYPE LECTIN DOMAIN FAMILY 20 MEMBER A-RELATED"/>
    <property type="match status" value="1"/>
</dbReference>
<organism evidence="4 5">
    <name type="scientific">Ameca splendens</name>
    <dbReference type="NCBI Taxonomy" id="208324"/>
    <lineage>
        <taxon>Eukaryota</taxon>
        <taxon>Metazoa</taxon>
        <taxon>Chordata</taxon>
        <taxon>Craniata</taxon>
        <taxon>Vertebrata</taxon>
        <taxon>Euteleostomi</taxon>
        <taxon>Actinopterygii</taxon>
        <taxon>Neopterygii</taxon>
        <taxon>Teleostei</taxon>
        <taxon>Neoteleostei</taxon>
        <taxon>Acanthomorphata</taxon>
        <taxon>Ovalentaria</taxon>
        <taxon>Atherinomorphae</taxon>
        <taxon>Cyprinodontiformes</taxon>
        <taxon>Goodeidae</taxon>
        <taxon>Ameca</taxon>
    </lineage>
</organism>
<reference evidence="4 5" key="1">
    <citation type="submission" date="2021-06" db="EMBL/GenBank/DDBJ databases">
        <authorList>
            <person name="Palmer J.M."/>
        </authorList>
    </citation>
    <scope>NUCLEOTIDE SEQUENCE [LARGE SCALE GENOMIC DNA]</scope>
    <source>
        <strain evidence="4 5">AS_MEX2019</strain>
        <tissue evidence="4">Muscle</tissue>
    </source>
</reference>
<dbReference type="PANTHER" id="PTHR45784:SF3">
    <property type="entry name" value="C-TYPE LECTIN DOMAIN FAMILY 4 MEMBER K-LIKE-RELATED"/>
    <property type="match status" value="1"/>
</dbReference>
<feature type="chain" id="PRO_5046160523" description="C-type lectin domain-containing protein" evidence="2">
    <location>
        <begin position="17"/>
        <end position="322"/>
    </location>
</feature>
<sequence>MLGLLLLSDLLILSTCLLHQYQFIDKSLTWTEAQTYCRRTYTDLATINNSEELKQLLNTLSSAGHMSEIWIGLYSKIIWRWSDGFTGSKEDYKNWNTSDDEPDFISANQFCVLMDNYGKWWDINCNRSHRFICYNGTQLGSDFVLVNKTMIWSSAQRFCRENYINLATVRNDTENQRVRSLLFSGYSAWIGMLRDPNFYWSDGSSVLFTTWDDVSNPIRFKRVICGTTSVQRSGLWRFRPCQKQLQFVCYSSAEPVRKQVVKLRLNMEDSMDLNDPVLKANILKNLQDRLTDNRMSGVTLKWREQRDGEVLHKERKRKRTEF</sequence>
<feature type="domain" description="C-type lectin" evidence="3">
    <location>
        <begin position="21"/>
        <end position="134"/>
    </location>
</feature>
<dbReference type="InterPro" id="IPR001304">
    <property type="entry name" value="C-type_lectin-like"/>
</dbReference>
<evidence type="ECO:0000256" key="2">
    <source>
        <dbReference type="SAM" id="SignalP"/>
    </source>
</evidence>
<dbReference type="InterPro" id="IPR016186">
    <property type="entry name" value="C-type_lectin-like/link_sf"/>
</dbReference>
<dbReference type="InterPro" id="IPR018378">
    <property type="entry name" value="C-type_lectin_CS"/>
</dbReference>
<dbReference type="Pfam" id="PF00059">
    <property type="entry name" value="Lectin_C"/>
    <property type="match status" value="2"/>
</dbReference>
<evidence type="ECO:0000256" key="1">
    <source>
        <dbReference type="ARBA" id="ARBA00023157"/>
    </source>
</evidence>
<proteinExistence type="predicted"/>
<dbReference type="SUPFAM" id="SSF56436">
    <property type="entry name" value="C-type lectin-like"/>
    <property type="match status" value="2"/>
</dbReference>
<gene>
    <name evidence="4" type="ORF">AMECASPLE_019846</name>
</gene>
<evidence type="ECO:0000313" key="5">
    <source>
        <dbReference type="Proteomes" id="UP001469553"/>
    </source>
</evidence>
<dbReference type="SMART" id="SM00034">
    <property type="entry name" value="CLECT"/>
    <property type="match status" value="2"/>
</dbReference>
<accession>A0ABV0ZMX9</accession>
<keyword evidence="2" id="KW-0732">Signal</keyword>
<evidence type="ECO:0000313" key="4">
    <source>
        <dbReference type="EMBL" id="MEQ2307589.1"/>
    </source>
</evidence>